<gene>
    <name evidence="12" type="ORF">MCHLO_10818</name>
</gene>
<feature type="transmembrane region" description="Helical" evidence="10">
    <location>
        <begin position="1127"/>
        <end position="1151"/>
    </location>
</feature>
<keyword evidence="3 10" id="KW-0812">Transmembrane</keyword>
<evidence type="ECO:0000256" key="8">
    <source>
        <dbReference type="ARBA" id="ARBA00023157"/>
    </source>
</evidence>
<feature type="transmembrane region" description="Helical" evidence="10">
    <location>
        <begin position="1646"/>
        <end position="1668"/>
    </location>
</feature>
<evidence type="ECO:0000259" key="11">
    <source>
        <dbReference type="PROSITE" id="PS50156"/>
    </source>
</evidence>
<proteinExistence type="predicted"/>
<feature type="transmembrane region" description="Helical" evidence="10">
    <location>
        <begin position="685"/>
        <end position="706"/>
    </location>
</feature>
<feature type="compositionally biased region" description="Polar residues" evidence="9">
    <location>
        <begin position="8"/>
        <end position="22"/>
    </location>
</feature>
<keyword evidence="6" id="KW-0445">Lipid transport</keyword>
<feature type="compositionally biased region" description="Polar residues" evidence="9">
    <location>
        <begin position="1204"/>
        <end position="1217"/>
    </location>
</feature>
<dbReference type="PANTHER" id="PTHR45727">
    <property type="entry name" value="NPC INTRACELLULAR CHOLESTEROL TRANSPORTER 1"/>
    <property type="match status" value="1"/>
</dbReference>
<feature type="transmembrane region" description="Helical" evidence="10">
    <location>
        <begin position="1674"/>
        <end position="1696"/>
    </location>
</feature>
<evidence type="ECO:0000256" key="3">
    <source>
        <dbReference type="ARBA" id="ARBA00022692"/>
    </source>
</evidence>
<sequence length="1819" mass="198787">MSAREMQDTCSRSTSNLNVTHSTLKTKNASSSLDALSRHLAAQQAHGIDPNSMQFQALLLNITPTLGQIPLQLNKLPQGRHQALAIMEKRPMGNHIFHLPDDLAGKVREEERCDSGTRDVNGHITPSNGAHQMILSSDFHVGGPAANQHRATSALSPTTTNEDSFSVFFHEAELETPVTTPPTSPPLNFYSGIIFEDNVDAECGTITSTSIEQKAVPIRKPLPAPRRPDELSHLKPNAQRRFKAAVKGNTRPALTASLPTIKSELKPAPKAAAAASAADVAAPRTKRALELSSGSDVPNKKQALEFIHTAPGRIKLETWKNQLVAVEELVFQGKEAYNEIKLLMPHIHDMARHTNVPAGWVKAPVRLREEAGQEIYMNKVKLLETILKAYQDIDGPLTDHFVRIVEGLCTLDHVHARLPKLSLYAHRVFAAVTSGLASPAPTTMADSRQGHCAMRSSCGMNGVKPLPCVYDGPAFQPEDSAARKLLVDVCGAEFADSDVCCTSDQLEALDDNFKLVEGIISSCPACRNNFRSFFCSFTCSPNQATFVNVTATQQTRTGETGVKSLDFLVGQRYGEGFFDSCKNVKFDAANSYAMDLIGGGAKNYSAFLKFMGDEKPLVGSPFQMNFPLNPPPELVPLNPTARNCYDADLTSRCPCIDCPSICPALPDLPPPGSEPVCHIGAISCLSFILIVVYALGIASFFAGYIIQTTIRRRREATYERMALSADTASISSPRSQTRGLVGAGSLAQYLDDDSAATQFESRHLGRGASLVDPIETVQPRQYPLNNILRRGFYRLGLATATSPWLTFAVVFLVMGLLNIGWKYFDIEKDPVRLWVAPSSESRIQKDYFDQHFGPFYRAQQIFVTAVDETGVEEGPVLSYQHLKYWFNVEAEIRALQSPGGYDLEDVCFKPAGPRGACVVQSVAAWFGNDLGDYDEDSWKDRLDSCARQPVECRPDYDQPLAPQYVLGGVPELDGHSEYLDARAMVVTYVVSDSLDLAVQAKAMEWEETLRAYLENLSERTASEAGLHIAFSTGVSLEEEINKSANMDVRIVVLSYLAMFFYVSMTLGSGSPGKDDDGLASSLVNWAHNFPGLFKSANGVSSAVSLDSRSTPRFFPRLPRAPFIDSKFMLGLFGITLVILSVSSSVGLFSLLGVKVTLIIAEVIPFLVLAVGVDNVFILVHELDRQNLLHGPNAVPTSDGPGFATPNSPTSHRSPFDSTQDDVDVDAASVPLYLPAEERVARTLAKMGPSILLSTITETVAFGLGALVPMPAVRNFALYAAGSVLLNAILQVTVFVSALLLDLRRVEASRVDCFPFIRLPPRIQLLDAPVYAGGLGRIARFIRRHYAPFLLKPLVKSVVVAIFSGIFVASVISMQHIELGLDQRLALPSESYLVSYFDHLDEYLDVGPPVYFVSRDIDVTERVGQQALCGRYTTCDPLSIANTLEAERKREQSSFIAEPSASWIDNFFAWLDPNAEECCRVRKKNPEVFCTERDSARLCQPCYEGKTPAWNITMNGFPENEEFMRYLQQWLISPTSDACPSGGKASFGTAVAVDEVHNKVSASHFRTMHSPLKTQADFINAFAAAHRIAEDISAQTGASVFPYSLFYVYFDQYAHIVAITEQVLGLGLGAVLLITSILLGSWRTGSIVTSVVALTVVSVMGVMAVWGISLNAISLVNLVISLGIAVEFCAHIARAFMSAGSGLPVDHPAGQRERDERMWTALVDVGPSVLSGITFTKLIGMSVLALTHSKLLEIYYFRMWLTLIISGALHGLVLLPVILSLAGGPGFPQQEADEEWMSNAIRNDYDYQPFLADDDSIASD</sequence>
<dbReference type="InterPro" id="IPR000731">
    <property type="entry name" value="SSD"/>
</dbReference>
<keyword evidence="4" id="KW-0732">Signal</keyword>
<reference evidence="12" key="1">
    <citation type="submission" date="2014-09" db="EMBL/GenBank/DDBJ databases">
        <title>Genome sequence of the luminous mushroom Mycena chlorophos for searching fungal bioluminescence genes.</title>
        <authorList>
            <person name="Tanaka Y."/>
            <person name="Kasuga D."/>
            <person name="Oba Y."/>
            <person name="Hase S."/>
            <person name="Sato K."/>
            <person name="Oba Y."/>
            <person name="Sakakibara Y."/>
        </authorList>
    </citation>
    <scope>NUCLEOTIDE SEQUENCE</scope>
</reference>
<feature type="region of interest" description="Disordered" evidence="9">
    <location>
        <begin position="1"/>
        <end position="22"/>
    </location>
</feature>
<feature type="transmembrane region" description="Helical" evidence="10">
    <location>
        <begin position="1352"/>
        <end position="1373"/>
    </location>
</feature>
<feature type="transmembrane region" description="Helical" evidence="10">
    <location>
        <begin position="1275"/>
        <end position="1300"/>
    </location>
</feature>
<dbReference type="Pfam" id="PF02460">
    <property type="entry name" value="Patched"/>
    <property type="match status" value="1"/>
</dbReference>
<feature type="transmembrane region" description="Helical" evidence="10">
    <location>
        <begin position="1157"/>
        <end position="1179"/>
    </location>
</feature>
<keyword evidence="2" id="KW-0813">Transport</keyword>
<dbReference type="Pfam" id="PF22314">
    <property type="entry name" value="NPC1_MLD"/>
    <property type="match status" value="1"/>
</dbReference>
<evidence type="ECO:0000313" key="13">
    <source>
        <dbReference type="Proteomes" id="UP000815677"/>
    </source>
</evidence>
<feature type="transmembrane region" description="Helical" evidence="10">
    <location>
        <begin position="1048"/>
        <end position="1066"/>
    </location>
</feature>
<protein>
    <recommendedName>
        <fullName evidence="11">SSD domain-containing protein</fullName>
    </recommendedName>
</protein>
<dbReference type="Pfam" id="PF16414">
    <property type="entry name" value="NPC1_N"/>
    <property type="match status" value="1"/>
</dbReference>
<feature type="transmembrane region" description="Helical" evidence="10">
    <location>
        <begin position="1717"/>
        <end position="1738"/>
    </location>
</feature>
<evidence type="ECO:0000256" key="5">
    <source>
        <dbReference type="ARBA" id="ARBA00022989"/>
    </source>
</evidence>
<keyword evidence="13" id="KW-1185">Reference proteome</keyword>
<dbReference type="Proteomes" id="UP000815677">
    <property type="component" value="Unassembled WGS sequence"/>
</dbReference>
<dbReference type="InterPro" id="IPR053956">
    <property type="entry name" value="NPC1_MLD"/>
</dbReference>
<feature type="transmembrane region" description="Helical" evidence="10">
    <location>
        <begin position="1250"/>
        <end position="1269"/>
    </location>
</feature>
<feature type="region of interest" description="Disordered" evidence="9">
    <location>
        <begin position="1189"/>
        <end position="1220"/>
    </location>
</feature>
<evidence type="ECO:0000256" key="1">
    <source>
        <dbReference type="ARBA" id="ARBA00004141"/>
    </source>
</evidence>
<organism evidence="12 13">
    <name type="scientific">Mycena chlorophos</name>
    <name type="common">Agaric fungus</name>
    <name type="synonym">Agaricus chlorophos</name>
    <dbReference type="NCBI Taxonomy" id="658473"/>
    <lineage>
        <taxon>Eukaryota</taxon>
        <taxon>Fungi</taxon>
        <taxon>Dikarya</taxon>
        <taxon>Basidiomycota</taxon>
        <taxon>Agaricomycotina</taxon>
        <taxon>Agaricomycetes</taxon>
        <taxon>Agaricomycetidae</taxon>
        <taxon>Agaricales</taxon>
        <taxon>Marasmiineae</taxon>
        <taxon>Mycenaceae</taxon>
        <taxon>Mycena</taxon>
    </lineage>
</organism>
<keyword evidence="5 10" id="KW-1133">Transmembrane helix</keyword>
<feature type="domain" description="SSD" evidence="11">
    <location>
        <begin position="1047"/>
        <end position="1300"/>
    </location>
</feature>
<evidence type="ECO:0000256" key="10">
    <source>
        <dbReference type="SAM" id="Phobius"/>
    </source>
</evidence>
<evidence type="ECO:0000256" key="7">
    <source>
        <dbReference type="ARBA" id="ARBA00023136"/>
    </source>
</evidence>
<name>A0ABQ0LS10_MYCCL</name>
<keyword evidence="7 10" id="KW-0472">Membrane</keyword>
<accession>A0ABQ0LS10</accession>
<evidence type="ECO:0000256" key="9">
    <source>
        <dbReference type="SAM" id="MobiDB-lite"/>
    </source>
</evidence>
<dbReference type="InterPro" id="IPR032190">
    <property type="entry name" value="NPC1_N"/>
</dbReference>
<feature type="transmembrane region" description="Helical" evidence="10">
    <location>
        <begin position="1758"/>
        <end position="1781"/>
    </location>
</feature>
<evidence type="ECO:0000256" key="4">
    <source>
        <dbReference type="ARBA" id="ARBA00022729"/>
    </source>
</evidence>
<comment type="subcellular location">
    <subcellularLocation>
        <location evidence="1">Membrane</location>
        <topology evidence="1">Multi-pass membrane protein</topology>
    </subcellularLocation>
</comment>
<evidence type="ECO:0000313" key="12">
    <source>
        <dbReference type="EMBL" id="GAT53923.1"/>
    </source>
</evidence>
<feature type="transmembrane region" description="Helical" evidence="10">
    <location>
        <begin position="795"/>
        <end position="821"/>
    </location>
</feature>
<dbReference type="EMBL" id="DF848493">
    <property type="protein sequence ID" value="GAT53923.1"/>
    <property type="molecule type" value="Genomic_DNA"/>
</dbReference>
<dbReference type="PANTHER" id="PTHR45727:SF2">
    <property type="entry name" value="NPC INTRACELLULAR CHOLESTEROL TRANSPORTER 1"/>
    <property type="match status" value="1"/>
</dbReference>
<dbReference type="Gene3D" id="1.20.1640.10">
    <property type="entry name" value="Multidrug efflux transporter AcrB transmembrane domain"/>
    <property type="match status" value="2"/>
</dbReference>
<dbReference type="SUPFAM" id="SSF82866">
    <property type="entry name" value="Multidrug efflux transporter AcrB transmembrane domain"/>
    <property type="match status" value="2"/>
</dbReference>
<dbReference type="InterPro" id="IPR003392">
    <property type="entry name" value="PTHD_SSD"/>
</dbReference>
<dbReference type="PROSITE" id="PS50156">
    <property type="entry name" value="SSD"/>
    <property type="match status" value="1"/>
</dbReference>
<keyword evidence="8" id="KW-1015">Disulfide bond</keyword>
<evidence type="ECO:0000256" key="6">
    <source>
        <dbReference type="ARBA" id="ARBA00023055"/>
    </source>
</evidence>
<evidence type="ECO:0000256" key="2">
    <source>
        <dbReference type="ARBA" id="ARBA00022448"/>
    </source>
</evidence>
<feature type="transmembrane region" description="Helical" evidence="10">
    <location>
        <begin position="1622"/>
        <end position="1639"/>
    </location>
</feature>